<dbReference type="Pfam" id="PF13527">
    <property type="entry name" value="Acetyltransf_9"/>
    <property type="match status" value="1"/>
</dbReference>
<dbReference type="AlphaFoldDB" id="A0A2B9DKH3"/>
<gene>
    <name evidence="4" type="ORF">CN958_30030</name>
</gene>
<evidence type="ECO:0000256" key="1">
    <source>
        <dbReference type="ARBA" id="ARBA00022679"/>
    </source>
</evidence>
<dbReference type="CDD" id="cd04301">
    <property type="entry name" value="NAT_SF"/>
    <property type="match status" value="1"/>
</dbReference>
<dbReference type="InterPro" id="IPR050680">
    <property type="entry name" value="YpeA/RimI_acetyltransf"/>
</dbReference>
<dbReference type="InterPro" id="IPR000182">
    <property type="entry name" value="GNAT_dom"/>
</dbReference>
<dbReference type="Gene3D" id="3.40.630.30">
    <property type="match status" value="1"/>
</dbReference>
<dbReference type="PANTHER" id="PTHR43420:SF31">
    <property type="entry name" value="ACETYLTRANSFERASE"/>
    <property type="match status" value="1"/>
</dbReference>
<evidence type="ECO:0000259" key="3">
    <source>
        <dbReference type="PROSITE" id="PS51186"/>
    </source>
</evidence>
<dbReference type="PANTHER" id="PTHR43420">
    <property type="entry name" value="ACETYLTRANSFERASE"/>
    <property type="match status" value="1"/>
</dbReference>
<organism evidence="4 5">
    <name type="scientific">Bacillus cereus</name>
    <dbReference type="NCBI Taxonomy" id="1396"/>
    <lineage>
        <taxon>Bacteria</taxon>
        <taxon>Bacillati</taxon>
        <taxon>Bacillota</taxon>
        <taxon>Bacilli</taxon>
        <taxon>Bacillales</taxon>
        <taxon>Bacillaceae</taxon>
        <taxon>Bacillus</taxon>
        <taxon>Bacillus cereus group</taxon>
    </lineage>
</organism>
<evidence type="ECO:0000313" key="4">
    <source>
        <dbReference type="EMBL" id="PGM87539.1"/>
    </source>
</evidence>
<accession>A0A2B9DKH3</accession>
<name>A0A2B9DKH3_BACCE</name>
<reference evidence="4 5" key="1">
    <citation type="submission" date="2017-09" db="EMBL/GenBank/DDBJ databases">
        <title>Large-scale bioinformatics analysis of Bacillus genomes uncovers conserved roles of natural products in bacterial physiology.</title>
        <authorList>
            <consortium name="Agbiome Team Llc"/>
            <person name="Bleich R.M."/>
            <person name="Grubbs K.J."/>
            <person name="Santa Maria K.C."/>
            <person name="Allen S.E."/>
            <person name="Farag S."/>
            <person name="Shank E.A."/>
            <person name="Bowers A."/>
        </authorList>
    </citation>
    <scope>NUCLEOTIDE SEQUENCE [LARGE SCALE GENOMIC DNA]</scope>
    <source>
        <strain evidence="4 5">AFS053130</strain>
    </source>
</reference>
<dbReference type="Proteomes" id="UP000222054">
    <property type="component" value="Unassembled WGS sequence"/>
</dbReference>
<sequence length="294" mass="34816">MGNVEKFANLLIEEPKREQLFPLFEEVFGIESQTLRDFTEKGYWDYTYKALSFLQDNKVIANVAAFSLPLLINGEKINAAGIQSVMTHPNHRRQGLMKQLFSKMIEEIDEQCECALLFTENPELYKPFGFQIVQEYLMKVSYENKSDINSQLKKLDFYNEEDRQLIHEMIENGQRLSNTFSTLNYRSSFYLNMYDSTWNENLYYSETLDTLIVFTVENQKLKLYGVFAPVLPILDELCEEISREFTEIEFYFYPDQLGIDDVQYTELQSSKYLMVRSNRELDFRGYKFPVLTEF</sequence>
<dbReference type="SUPFAM" id="SSF55729">
    <property type="entry name" value="Acyl-CoA N-acyltransferases (Nat)"/>
    <property type="match status" value="1"/>
</dbReference>
<proteinExistence type="predicted"/>
<feature type="domain" description="N-acetyltransferase" evidence="3">
    <location>
        <begin position="7"/>
        <end position="149"/>
    </location>
</feature>
<dbReference type="InterPro" id="IPR016181">
    <property type="entry name" value="Acyl_CoA_acyltransferase"/>
</dbReference>
<dbReference type="EMBL" id="NUHO01000239">
    <property type="protein sequence ID" value="PGM87539.1"/>
    <property type="molecule type" value="Genomic_DNA"/>
</dbReference>
<keyword evidence="2" id="KW-0012">Acyltransferase</keyword>
<dbReference type="PROSITE" id="PS51186">
    <property type="entry name" value="GNAT"/>
    <property type="match status" value="1"/>
</dbReference>
<protein>
    <submittedName>
        <fullName evidence="4">GNAT family N-acetyltransferase</fullName>
    </submittedName>
</protein>
<evidence type="ECO:0000256" key="2">
    <source>
        <dbReference type="ARBA" id="ARBA00023315"/>
    </source>
</evidence>
<comment type="caution">
    <text evidence="4">The sequence shown here is derived from an EMBL/GenBank/DDBJ whole genome shotgun (WGS) entry which is preliminary data.</text>
</comment>
<keyword evidence="1 4" id="KW-0808">Transferase</keyword>
<dbReference type="RefSeq" id="WP_098779887.1">
    <property type="nucleotide sequence ID" value="NZ_NUHO01000239.1"/>
</dbReference>
<dbReference type="GO" id="GO:0016747">
    <property type="term" value="F:acyltransferase activity, transferring groups other than amino-acyl groups"/>
    <property type="evidence" value="ECO:0007669"/>
    <property type="project" value="InterPro"/>
</dbReference>
<evidence type="ECO:0000313" key="5">
    <source>
        <dbReference type="Proteomes" id="UP000222054"/>
    </source>
</evidence>